<dbReference type="Pfam" id="PF00328">
    <property type="entry name" value="His_Phos_2"/>
    <property type="match status" value="1"/>
</dbReference>
<dbReference type="PANTHER" id="PTHR11567">
    <property type="entry name" value="ACID PHOSPHATASE-RELATED"/>
    <property type="match status" value="1"/>
</dbReference>
<keyword evidence="6" id="KW-1015">Disulfide bond</keyword>
<keyword evidence="4" id="KW-0732">Signal</keyword>
<evidence type="ECO:0000256" key="2">
    <source>
        <dbReference type="ARBA" id="ARBA00005375"/>
    </source>
</evidence>
<evidence type="ECO:0000256" key="3">
    <source>
        <dbReference type="ARBA" id="ARBA00012646"/>
    </source>
</evidence>
<evidence type="ECO:0000256" key="5">
    <source>
        <dbReference type="ARBA" id="ARBA00022801"/>
    </source>
</evidence>
<evidence type="ECO:0000256" key="7">
    <source>
        <dbReference type="ARBA" id="ARBA00023180"/>
    </source>
</evidence>
<dbReference type="SUPFAM" id="SSF53254">
    <property type="entry name" value="Phosphoglycerate mutase-like"/>
    <property type="match status" value="1"/>
</dbReference>
<dbReference type="STRING" id="32264.T1JTK2"/>
<evidence type="ECO:0000313" key="9">
    <source>
        <dbReference type="EnsemblMetazoa" id="tetur01g14440.1"/>
    </source>
</evidence>
<organism evidence="9 10">
    <name type="scientific">Tetranychus urticae</name>
    <name type="common">Two-spotted spider mite</name>
    <dbReference type="NCBI Taxonomy" id="32264"/>
    <lineage>
        <taxon>Eukaryota</taxon>
        <taxon>Metazoa</taxon>
        <taxon>Ecdysozoa</taxon>
        <taxon>Arthropoda</taxon>
        <taxon>Chelicerata</taxon>
        <taxon>Arachnida</taxon>
        <taxon>Acari</taxon>
        <taxon>Acariformes</taxon>
        <taxon>Trombidiformes</taxon>
        <taxon>Prostigmata</taxon>
        <taxon>Eleutherengona</taxon>
        <taxon>Raphignathae</taxon>
        <taxon>Tetranychoidea</taxon>
        <taxon>Tetranychidae</taxon>
        <taxon>Tetranychus</taxon>
    </lineage>
</organism>
<dbReference type="InterPro" id="IPR050645">
    <property type="entry name" value="Histidine_acid_phosphatase"/>
</dbReference>
<evidence type="ECO:0000313" key="10">
    <source>
        <dbReference type="Proteomes" id="UP000015104"/>
    </source>
</evidence>
<reference evidence="9" key="2">
    <citation type="submission" date="2015-06" db="UniProtKB">
        <authorList>
            <consortium name="EnsemblMetazoa"/>
        </authorList>
    </citation>
    <scope>IDENTIFICATION</scope>
</reference>
<name>T1JTK2_TETUR</name>
<dbReference type="eggNOG" id="KOG3720">
    <property type="taxonomic scope" value="Eukaryota"/>
</dbReference>
<keyword evidence="8" id="KW-0472">Membrane</keyword>
<dbReference type="Proteomes" id="UP000015104">
    <property type="component" value="Unassembled WGS sequence"/>
</dbReference>
<evidence type="ECO:0000256" key="4">
    <source>
        <dbReference type="ARBA" id="ARBA00022729"/>
    </source>
</evidence>
<dbReference type="InterPro" id="IPR033379">
    <property type="entry name" value="Acid_Pase_AS"/>
</dbReference>
<dbReference type="EMBL" id="CAEY01000481">
    <property type="status" value="NOT_ANNOTATED_CDS"/>
    <property type="molecule type" value="Genomic_DNA"/>
</dbReference>
<keyword evidence="5" id="KW-0378">Hydrolase</keyword>
<dbReference type="AlphaFoldDB" id="T1JTK2"/>
<dbReference type="InterPro" id="IPR000560">
    <property type="entry name" value="His_Pase_clade-2"/>
</dbReference>
<keyword evidence="7" id="KW-0325">Glycoprotein</keyword>
<dbReference type="EnsemblMetazoa" id="tetur01g14440.1">
    <property type="protein sequence ID" value="tetur01g14440.1"/>
    <property type="gene ID" value="tetur01g14440"/>
</dbReference>
<dbReference type="PROSITE" id="PS00616">
    <property type="entry name" value="HIS_ACID_PHOSPHAT_1"/>
    <property type="match status" value="1"/>
</dbReference>
<comment type="similarity">
    <text evidence="2">Belongs to the histidine acid phosphatase family.</text>
</comment>
<feature type="transmembrane region" description="Helical" evidence="8">
    <location>
        <begin position="387"/>
        <end position="408"/>
    </location>
</feature>
<dbReference type="InterPro" id="IPR029033">
    <property type="entry name" value="His_PPase_superfam"/>
</dbReference>
<dbReference type="EC" id="3.1.3.2" evidence="3"/>
<evidence type="ECO:0000256" key="1">
    <source>
        <dbReference type="ARBA" id="ARBA00000032"/>
    </source>
</evidence>
<reference evidence="10" key="1">
    <citation type="submission" date="2011-08" db="EMBL/GenBank/DDBJ databases">
        <authorList>
            <person name="Rombauts S."/>
        </authorList>
    </citation>
    <scope>NUCLEOTIDE SEQUENCE</scope>
    <source>
        <strain evidence="10">London</strain>
    </source>
</reference>
<keyword evidence="8" id="KW-0812">Transmembrane</keyword>
<dbReference type="PROSITE" id="PS00778">
    <property type="entry name" value="HIS_ACID_PHOSPHAT_2"/>
    <property type="match status" value="1"/>
</dbReference>
<dbReference type="HOGENOM" id="CLU_030431_1_1_1"/>
<protein>
    <recommendedName>
        <fullName evidence="3">acid phosphatase</fullName>
        <ecNumber evidence="3">3.1.3.2</ecNumber>
    </recommendedName>
</protein>
<sequence>MLIIFIVDDFRSVSHQVNADLVLKSVAIVHRHGDRTPLSSFPADKYANASFWPDGWGELTTAGKARMFALGQYFKERYGKFWPSNLREVDVRSSDAERCLESAALVLAGAFPPSGRWIWNNKLNWLPFPIHTAPRVYDNMLNPSCTCPVSEKEEERVKKSPEYRKHEVEFLDLFDYLAKNTQSNITDLISAQRVHDTLKIQAENNYLIPSWATPEVMLRLQKISDLTFTLDYSTYLIQRLRAGELLKDLKSRFTTTMKLSIKPYDTSLLDNGVAKKIFFYSTHDSQLAILLSTLKVFDKLSPPYGSSVLFELYQETSTNRFKLSLLYLNDTYSKNPHYLNLSACDDKKFCDIDQFFKQIAIYLPENWRSECGLEGIHCEEDLVTLSLNLLTFIVISVLVSLSLIYLAIKKKGKDAYVYQMLPVL</sequence>
<dbReference type="GO" id="GO:0003993">
    <property type="term" value="F:acid phosphatase activity"/>
    <property type="evidence" value="ECO:0007669"/>
    <property type="project" value="UniProtKB-EC"/>
</dbReference>
<keyword evidence="10" id="KW-1185">Reference proteome</keyword>
<proteinExistence type="inferred from homology"/>
<comment type="catalytic activity">
    <reaction evidence="1">
        <text>a phosphate monoester + H2O = an alcohol + phosphate</text>
        <dbReference type="Rhea" id="RHEA:15017"/>
        <dbReference type="ChEBI" id="CHEBI:15377"/>
        <dbReference type="ChEBI" id="CHEBI:30879"/>
        <dbReference type="ChEBI" id="CHEBI:43474"/>
        <dbReference type="ChEBI" id="CHEBI:67140"/>
        <dbReference type="EC" id="3.1.3.2"/>
    </reaction>
</comment>
<keyword evidence="8" id="KW-1133">Transmembrane helix</keyword>
<evidence type="ECO:0000256" key="6">
    <source>
        <dbReference type="ARBA" id="ARBA00023157"/>
    </source>
</evidence>
<accession>T1JTK2</accession>
<evidence type="ECO:0000256" key="8">
    <source>
        <dbReference type="SAM" id="Phobius"/>
    </source>
</evidence>
<dbReference type="CDD" id="cd07061">
    <property type="entry name" value="HP_HAP_like"/>
    <property type="match status" value="1"/>
</dbReference>
<dbReference type="PANTHER" id="PTHR11567:SF211">
    <property type="entry name" value="PROSTATIC ACID PHOSPHATASE"/>
    <property type="match status" value="1"/>
</dbReference>
<dbReference type="Gene3D" id="3.40.50.1240">
    <property type="entry name" value="Phosphoglycerate mutase-like"/>
    <property type="match status" value="1"/>
</dbReference>